<sequence>MTVAANVKQVLTILLAMYMFHLTITPANTIGIALTLAGGAWYGALEYEEKKNRL</sequence>
<keyword evidence="1" id="KW-0472">Membrane</keyword>
<reference evidence="3" key="2">
    <citation type="submission" date="2015-01" db="EMBL/GenBank/DDBJ databases">
        <title>Evolutionary Origins and Diversification of the Mycorrhizal Mutualists.</title>
        <authorList>
            <consortium name="DOE Joint Genome Institute"/>
            <consortium name="Mycorrhizal Genomics Consortium"/>
            <person name="Kohler A."/>
            <person name="Kuo A."/>
            <person name="Nagy L.G."/>
            <person name="Floudas D."/>
            <person name="Copeland A."/>
            <person name="Barry K.W."/>
            <person name="Cichocki N."/>
            <person name="Veneault-Fourrey C."/>
            <person name="LaButti K."/>
            <person name="Lindquist E.A."/>
            <person name="Lipzen A."/>
            <person name="Lundell T."/>
            <person name="Morin E."/>
            <person name="Murat C."/>
            <person name="Riley R."/>
            <person name="Ohm R."/>
            <person name="Sun H."/>
            <person name="Tunlid A."/>
            <person name="Henrissat B."/>
            <person name="Grigoriev I.V."/>
            <person name="Hibbett D.S."/>
            <person name="Martin F."/>
        </authorList>
    </citation>
    <scope>NUCLEOTIDE SEQUENCE [LARGE SCALE GENOMIC DNA]</scope>
    <source>
        <strain evidence="3">MUT 4182</strain>
    </source>
</reference>
<proteinExistence type="predicted"/>
<organism evidence="2 3">
    <name type="scientific">Tulasnella calospora MUT 4182</name>
    <dbReference type="NCBI Taxonomy" id="1051891"/>
    <lineage>
        <taxon>Eukaryota</taxon>
        <taxon>Fungi</taxon>
        <taxon>Dikarya</taxon>
        <taxon>Basidiomycota</taxon>
        <taxon>Agaricomycotina</taxon>
        <taxon>Agaricomycetes</taxon>
        <taxon>Cantharellales</taxon>
        <taxon>Tulasnellaceae</taxon>
        <taxon>Tulasnella</taxon>
    </lineage>
</organism>
<evidence type="ECO:0000313" key="2">
    <source>
        <dbReference type="EMBL" id="KIO16142.1"/>
    </source>
</evidence>
<feature type="transmembrane region" description="Helical" evidence="1">
    <location>
        <begin position="20"/>
        <end position="44"/>
    </location>
</feature>
<dbReference type="EMBL" id="KN823659">
    <property type="protein sequence ID" value="KIO16142.1"/>
    <property type="molecule type" value="Genomic_DNA"/>
</dbReference>
<dbReference type="AlphaFoldDB" id="A0A0C3L326"/>
<protein>
    <recommendedName>
        <fullName evidence="4">Sugar phosphate transporter domain-containing protein</fullName>
    </recommendedName>
</protein>
<keyword evidence="1" id="KW-0812">Transmembrane</keyword>
<accession>A0A0C3L326</accession>
<gene>
    <name evidence="2" type="ORF">M407DRAFT_247059</name>
</gene>
<reference evidence="2 3" key="1">
    <citation type="submission" date="2014-04" db="EMBL/GenBank/DDBJ databases">
        <authorList>
            <consortium name="DOE Joint Genome Institute"/>
            <person name="Kuo A."/>
            <person name="Girlanda M."/>
            <person name="Perotto S."/>
            <person name="Kohler A."/>
            <person name="Nagy L.G."/>
            <person name="Floudas D."/>
            <person name="Copeland A."/>
            <person name="Barry K.W."/>
            <person name="Cichocki N."/>
            <person name="Veneault-Fourrey C."/>
            <person name="LaButti K."/>
            <person name="Lindquist E.A."/>
            <person name="Lipzen A."/>
            <person name="Lundell T."/>
            <person name="Morin E."/>
            <person name="Murat C."/>
            <person name="Sun H."/>
            <person name="Tunlid A."/>
            <person name="Henrissat B."/>
            <person name="Grigoriev I.V."/>
            <person name="Hibbett D.S."/>
            <person name="Martin F."/>
            <person name="Nordberg H.P."/>
            <person name="Cantor M.N."/>
            <person name="Hua S.X."/>
        </authorList>
    </citation>
    <scope>NUCLEOTIDE SEQUENCE [LARGE SCALE GENOMIC DNA]</scope>
    <source>
        <strain evidence="2 3">MUT 4182</strain>
    </source>
</reference>
<feature type="non-terminal residue" evidence="2">
    <location>
        <position position="54"/>
    </location>
</feature>
<dbReference type="HOGENOM" id="CLU_3056315_0_0_1"/>
<dbReference type="Proteomes" id="UP000054248">
    <property type="component" value="Unassembled WGS sequence"/>
</dbReference>
<keyword evidence="1" id="KW-1133">Transmembrane helix</keyword>
<evidence type="ECO:0000313" key="3">
    <source>
        <dbReference type="Proteomes" id="UP000054248"/>
    </source>
</evidence>
<evidence type="ECO:0000256" key="1">
    <source>
        <dbReference type="SAM" id="Phobius"/>
    </source>
</evidence>
<keyword evidence="3" id="KW-1185">Reference proteome</keyword>
<dbReference type="OrthoDB" id="10261634at2759"/>
<name>A0A0C3L326_9AGAM</name>
<evidence type="ECO:0008006" key="4">
    <source>
        <dbReference type="Google" id="ProtNLM"/>
    </source>
</evidence>